<dbReference type="InterPro" id="IPR006047">
    <property type="entry name" value="GH13_cat_dom"/>
</dbReference>
<dbReference type="PANTHER" id="PTHR43002">
    <property type="entry name" value="GLYCOGEN DEBRANCHING ENZYME"/>
    <property type="match status" value="1"/>
</dbReference>
<comment type="caution">
    <text evidence="3">The sequence shown here is derived from an EMBL/GenBank/DDBJ whole genome shotgun (WGS) entry which is preliminary data.</text>
</comment>
<accession>A0A7Y0HV22</accession>
<reference evidence="3 4" key="1">
    <citation type="submission" date="2020-02" db="EMBL/GenBank/DDBJ databases">
        <title>Characterization of phylogenetic diversity of novel bifidobacterial species isolated in Czech ZOOs.</title>
        <authorList>
            <person name="Lugli G.A."/>
            <person name="Vera N.B."/>
            <person name="Ventura M."/>
        </authorList>
    </citation>
    <scope>NUCLEOTIDE SEQUENCE [LARGE SCALE GENOMIC DNA]</scope>
    <source>
        <strain evidence="3 4">DSM 109960</strain>
    </source>
</reference>
<dbReference type="InterPro" id="IPR011840">
    <property type="entry name" value="PulA_typeI"/>
</dbReference>
<keyword evidence="4" id="KW-1185">Reference proteome</keyword>
<dbReference type="SUPFAM" id="SSF51445">
    <property type="entry name" value="(Trans)glycosidases"/>
    <property type="match status" value="1"/>
</dbReference>
<dbReference type="InterPro" id="IPR004193">
    <property type="entry name" value="Glyco_hydro_13_N"/>
</dbReference>
<dbReference type="SMART" id="SM00642">
    <property type="entry name" value="Aamy"/>
    <property type="match status" value="1"/>
</dbReference>
<dbReference type="RefSeq" id="WP_169078920.1">
    <property type="nucleotide sequence ID" value="NZ_JAAIIF010000006.1"/>
</dbReference>
<dbReference type="SUPFAM" id="SSF81296">
    <property type="entry name" value="E set domains"/>
    <property type="match status" value="1"/>
</dbReference>
<comment type="similarity">
    <text evidence="1">Belongs to the glycosyl hydrolase 13 family.</text>
</comment>
<dbReference type="GO" id="GO:0004553">
    <property type="term" value="F:hydrolase activity, hydrolyzing O-glycosyl compounds"/>
    <property type="evidence" value="ECO:0007669"/>
    <property type="project" value="InterPro"/>
</dbReference>
<evidence type="ECO:0000259" key="2">
    <source>
        <dbReference type="SMART" id="SM00642"/>
    </source>
</evidence>
<gene>
    <name evidence="3" type="ORF">G1C98_0498</name>
</gene>
<feature type="domain" description="Glycosyl hydrolase family 13 catalytic" evidence="2">
    <location>
        <begin position="166"/>
        <end position="560"/>
    </location>
</feature>
<organism evidence="3 4">
    <name type="scientific">Bifidobacterium erythrocebi</name>
    <dbReference type="NCBI Taxonomy" id="2675325"/>
    <lineage>
        <taxon>Bacteria</taxon>
        <taxon>Bacillati</taxon>
        <taxon>Actinomycetota</taxon>
        <taxon>Actinomycetes</taxon>
        <taxon>Bifidobacteriales</taxon>
        <taxon>Bifidobacteriaceae</taxon>
        <taxon>Bifidobacterium</taxon>
    </lineage>
</organism>
<evidence type="ECO:0000313" key="4">
    <source>
        <dbReference type="Proteomes" id="UP000529710"/>
    </source>
</evidence>
<dbReference type="GO" id="GO:0005975">
    <property type="term" value="P:carbohydrate metabolic process"/>
    <property type="evidence" value="ECO:0007669"/>
    <property type="project" value="InterPro"/>
</dbReference>
<evidence type="ECO:0000313" key="3">
    <source>
        <dbReference type="EMBL" id="NMM95762.1"/>
    </source>
</evidence>
<protein>
    <submittedName>
        <fullName evidence="3">Pullulanase</fullName>
    </submittedName>
</protein>
<name>A0A7Y0HV22_9BIFI</name>
<dbReference type="AlphaFoldDB" id="A0A7Y0HV22"/>
<evidence type="ECO:0000256" key="1">
    <source>
        <dbReference type="ARBA" id="ARBA00008061"/>
    </source>
</evidence>
<proteinExistence type="inferred from homology"/>
<dbReference type="Gene3D" id="2.60.40.10">
    <property type="entry name" value="Immunoglobulins"/>
    <property type="match status" value="1"/>
</dbReference>
<dbReference type="InterPro" id="IPR013783">
    <property type="entry name" value="Ig-like_fold"/>
</dbReference>
<dbReference type="Proteomes" id="UP000529710">
    <property type="component" value="Unassembled WGS sequence"/>
</dbReference>
<dbReference type="NCBIfam" id="TIGR02104">
    <property type="entry name" value="pulA_typeI"/>
    <property type="match status" value="1"/>
</dbReference>
<dbReference type="InterPro" id="IPR017853">
    <property type="entry name" value="GH"/>
</dbReference>
<dbReference type="Gene3D" id="3.20.20.80">
    <property type="entry name" value="Glycosidases"/>
    <property type="match status" value="1"/>
</dbReference>
<dbReference type="Pfam" id="PF02922">
    <property type="entry name" value="CBM_48"/>
    <property type="match status" value="1"/>
</dbReference>
<sequence length="685" mass="75012">MSLTNTAEPYPLCLERRLGATVSDDGAQFALWAPTASQVTLRLFAHGTDGEPGSRALGEYRMHPETDGSWTIDVPGATHGVYYDYLIEFEDGSVTRSADPWARAAGANGRRSMVVDLSRTDPDGWDADKRPGTPIDSDVIWETHIGDFSNDPSSGVPAEHRGKYLAFTDSGTTLDGEGAFPTCVEYLKRLGITVVQLLPFYDYGSVDETRSGGYNWGYDPVNYNVPEGSYATDPYDGEVRIRECKAMIQALHAAGIKVVMDVVYNHMYTTDNWFERVVPGYFCRRTDDGAFANGSGCGCDMATEHEMFRRFMVESVTYWASEYHLDGFRFDLMGLIDVETMRAIRASLDALPGGRSILMYGEPWAAGESAPLPGTILADKRALLLLESRIGHFCDTTRDAIKGHVFYRDQPGYVNGAAQQNRQAVLDAVNAHRTARVSEGNAGQIIQYVSAHDDLTLWDKLSISMRGNGTDHLASNAMYDDVLDGAAAAKEVLNANLLAAGIIGVSAGLPFMLAGEEFARTKHGNDNSFESGSRINELDWHRASDMRGLVRFYADLIALRTGDKAWFDAERIVVPTESSMIAFLVGKHAVLINPDVRERTMPLTVMNQAVARCDAGRFGDAAPIWRCTLDSTSDRYAVAASDTQSETKNVRQAGAGACALDDAGFHLAARSLSIWTREVHDGQTI</sequence>
<dbReference type="Pfam" id="PF00128">
    <property type="entry name" value="Alpha-amylase"/>
    <property type="match status" value="1"/>
</dbReference>
<dbReference type="CDD" id="cd02860">
    <property type="entry name" value="E_set_Pullulanase"/>
    <property type="match status" value="1"/>
</dbReference>
<dbReference type="EMBL" id="JAAIIF010000006">
    <property type="protein sequence ID" value="NMM95762.1"/>
    <property type="molecule type" value="Genomic_DNA"/>
</dbReference>
<dbReference type="InterPro" id="IPR014756">
    <property type="entry name" value="Ig_E-set"/>
</dbReference>
<dbReference type="CDD" id="cd11341">
    <property type="entry name" value="AmyAc_Pullulanase_LD-like"/>
    <property type="match status" value="1"/>
</dbReference>